<dbReference type="InterPro" id="IPR028098">
    <property type="entry name" value="Glyco_trans_4-like_N"/>
</dbReference>
<sequence length="402" mass="45561">MKILQINTTLNTGSRGKIAEQIGQTVLLNGQDSYIAFSRQGQPSNSIPLKIGTLKDVYQHVLITRIFDTHGFGSKKATRKLVEEIEIIQPDIIHLHNIHGYYLNIEVLFDFIRDKNIPVVWTFHDCWPFTGHCSYFDRFNCEKWKTECFKCPMKSYYPESWFFDNSKDNFLRKKALFNSINNLTIVTPSFWLKDLVGQSFLKEKLVKVIPNGIDLSIFKPVSSGISQKLKIVNFQVILGVASIWDKRKGLDDFIALNNIISAEYKIVLIGLTKKQIKGLPENILGISRTESVYQMAELYSLATAFVNPTYSDNFPTTNIEALACGTPVITYDTGGSPESIDADTGIVVKKGDIGGLKSAIDTIVKNPKRFSIGNCKKRAENHYNKDKTYIKYLQLYKDLLKG</sequence>
<dbReference type="PANTHER" id="PTHR46401:SF2">
    <property type="entry name" value="GLYCOSYLTRANSFERASE WBBK-RELATED"/>
    <property type="match status" value="1"/>
</dbReference>
<dbReference type="Proteomes" id="UP001597201">
    <property type="component" value="Unassembled WGS sequence"/>
</dbReference>
<feature type="domain" description="Glycosyltransferase subfamily 4-like N-terminal" evidence="2">
    <location>
        <begin position="56"/>
        <end position="216"/>
    </location>
</feature>
<keyword evidence="4" id="KW-1185">Reference proteome</keyword>
<protein>
    <submittedName>
        <fullName evidence="3">Glycosyltransferase family 4 protein</fullName>
    </submittedName>
</protein>
<keyword evidence="1" id="KW-0808">Transferase</keyword>
<comment type="caution">
    <text evidence="3">The sequence shown here is derived from an EMBL/GenBank/DDBJ whole genome shotgun (WGS) entry which is preliminary data.</text>
</comment>
<name>A0ABW3Y2N6_9FLAO</name>
<accession>A0ABW3Y2N6</accession>
<dbReference type="EMBL" id="JBHTMY010000003">
    <property type="protein sequence ID" value="MFD1316101.1"/>
    <property type="molecule type" value="Genomic_DNA"/>
</dbReference>
<dbReference type="Gene3D" id="3.40.50.2000">
    <property type="entry name" value="Glycogen Phosphorylase B"/>
    <property type="match status" value="2"/>
</dbReference>
<dbReference type="Pfam" id="PF13692">
    <property type="entry name" value="Glyco_trans_1_4"/>
    <property type="match status" value="1"/>
</dbReference>
<dbReference type="SUPFAM" id="SSF53756">
    <property type="entry name" value="UDP-Glycosyltransferase/glycogen phosphorylase"/>
    <property type="match status" value="1"/>
</dbReference>
<evidence type="ECO:0000256" key="1">
    <source>
        <dbReference type="ARBA" id="ARBA00022679"/>
    </source>
</evidence>
<evidence type="ECO:0000313" key="3">
    <source>
        <dbReference type="EMBL" id="MFD1316101.1"/>
    </source>
</evidence>
<dbReference type="PANTHER" id="PTHR46401">
    <property type="entry name" value="GLYCOSYLTRANSFERASE WBBK-RELATED"/>
    <property type="match status" value="1"/>
</dbReference>
<proteinExistence type="predicted"/>
<gene>
    <name evidence="3" type="ORF">ACFQ39_10765</name>
</gene>
<reference evidence="4" key="1">
    <citation type="journal article" date="2019" name="Int. J. Syst. Evol. Microbiol.">
        <title>The Global Catalogue of Microorganisms (GCM) 10K type strain sequencing project: providing services to taxonomists for standard genome sequencing and annotation.</title>
        <authorList>
            <consortium name="The Broad Institute Genomics Platform"/>
            <consortium name="The Broad Institute Genome Sequencing Center for Infectious Disease"/>
            <person name="Wu L."/>
            <person name="Ma J."/>
        </authorList>
    </citation>
    <scope>NUCLEOTIDE SEQUENCE [LARGE SCALE GENOMIC DNA]</scope>
    <source>
        <strain evidence="4">CCUG 61485</strain>
    </source>
</reference>
<dbReference type="Pfam" id="PF13439">
    <property type="entry name" value="Glyco_transf_4"/>
    <property type="match status" value="1"/>
</dbReference>
<evidence type="ECO:0000313" key="4">
    <source>
        <dbReference type="Proteomes" id="UP001597201"/>
    </source>
</evidence>
<evidence type="ECO:0000259" key="2">
    <source>
        <dbReference type="Pfam" id="PF13439"/>
    </source>
</evidence>
<organism evidence="3 4">
    <name type="scientific">Namhaeicola litoreus</name>
    <dbReference type="NCBI Taxonomy" id="1052145"/>
    <lineage>
        <taxon>Bacteria</taxon>
        <taxon>Pseudomonadati</taxon>
        <taxon>Bacteroidota</taxon>
        <taxon>Flavobacteriia</taxon>
        <taxon>Flavobacteriales</taxon>
        <taxon>Flavobacteriaceae</taxon>
        <taxon>Namhaeicola</taxon>
    </lineage>
</organism>
<dbReference type="RefSeq" id="WP_377178900.1">
    <property type="nucleotide sequence ID" value="NZ_JBHTMY010000003.1"/>
</dbReference>
<dbReference type="CDD" id="cd03825">
    <property type="entry name" value="GT4_WcaC-like"/>
    <property type="match status" value="1"/>
</dbReference>